<comment type="caution">
    <text evidence="1">The sequence shown here is derived from an EMBL/GenBank/DDBJ whole genome shotgun (WGS) entry which is preliminary data.</text>
</comment>
<reference evidence="1 2" key="1">
    <citation type="journal article" date="2019" name="Commun. Biol.">
        <title>The bagworm genome reveals a unique fibroin gene that provides high tensile strength.</title>
        <authorList>
            <person name="Kono N."/>
            <person name="Nakamura H."/>
            <person name="Ohtoshi R."/>
            <person name="Tomita M."/>
            <person name="Numata K."/>
            <person name="Arakawa K."/>
        </authorList>
    </citation>
    <scope>NUCLEOTIDE SEQUENCE [LARGE SCALE GENOMIC DNA]</scope>
</reference>
<evidence type="ECO:0000313" key="2">
    <source>
        <dbReference type="Proteomes" id="UP000299102"/>
    </source>
</evidence>
<dbReference type="EMBL" id="BGZK01000038">
    <property type="protein sequence ID" value="GBP09988.1"/>
    <property type="molecule type" value="Genomic_DNA"/>
</dbReference>
<accession>A0A4C1T907</accession>
<keyword evidence="2" id="KW-1185">Reference proteome</keyword>
<name>A0A4C1T907_EUMVA</name>
<dbReference type="Proteomes" id="UP000299102">
    <property type="component" value="Unassembled WGS sequence"/>
</dbReference>
<sequence length="81" mass="9449">MRSPSERDREPVLQLRVPRPRYTFDSRRPVGYSGRSRRACAVRVIASYGIVCGRSNRDTISAIYYDARTRRYCIYTAIDVE</sequence>
<evidence type="ECO:0000313" key="1">
    <source>
        <dbReference type="EMBL" id="GBP09988.1"/>
    </source>
</evidence>
<proteinExistence type="predicted"/>
<dbReference type="AlphaFoldDB" id="A0A4C1T907"/>
<organism evidence="1 2">
    <name type="scientific">Eumeta variegata</name>
    <name type="common">Bagworm moth</name>
    <name type="synonym">Eumeta japonica</name>
    <dbReference type="NCBI Taxonomy" id="151549"/>
    <lineage>
        <taxon>Eukaryota</taxon>
        <taxon>Metazoa</taxon>
        <taxon>Ecdysozoa</taxon>
        <taxon>Arthropoda</taxon>
        <taxon>Hexapoda</taxon>
        <taxon>Insecta</taxon>
        <taxon>Pterygota</taxon>
        <taxon>Neoptera</taxon>
        <taxon>Endopterygota</taxon>
        <taxon>Lepidoptera</taxon>
        <taxon>Glossata</taxon>
        <taxon>Ditrysia</taxon>
        <taxon>Tineoidea</taxon>
        <taxon>Psychidae</taxon>
        <taxon>Oiketicinae</taxon>
        <taxon>Eumeta</taxon>
    </lineage>
</organism>
<gene>
    <name evidence="1" type="ORF">EVAR_92513_1</name>
</gene>
<protein>
    <submittedName>
        <fullName evidence="1">Uncharacterized protein</fullName>
    </submittedName>
</protein>